<dbReference type="InterPro" id="IPR037219">
    <property type="entry name" value="Peptidase_M41-like"/>
</dbReference>
<dbReference type="Gene3D" id="3.30.720.210">
    <property type="match status" value="1"/>
</dbReference>
<dbReference type="SUPFAM" id="SSF52540">
    <property type="entry name" value="P-loop containing nucleoside triphosphate hydrolases"/>
    <property type="match status" value="1"/>
</dbReference>
<dbReference type="InterPro" id="IPR005936">
    <property type="entry name" value="FtsH"/>
</dbReference>
<evidence type="ECO:0000256" key="12">
    <source>
        <dbReference type="ARBA" id="ARBA00023049"/>
    </source>
</evidence>
<evidence type="ECO:0000256" key="1">
    <source>
        <dbReference type="ARBA" id="ARBA00004370"/>
    </source>
</evidence>
<evidence type="ECO:0000256" key="2">
    <source>
        <dbReference type="ARBA" id="ARBA00010044"/>
    </source>
</evidence>
<dbReference type="InterPro" id="IPR003960">
    <property type="entry name" value="ATPase_AAA_CS"/>
</dbReference>
<evidence type="ECO:0000256" key="15">
    <source>
        <dbReference type="HAMAP-Rule" id="MF_01458"/>
    </source>
</evidence>
<comment type="subunit">
    <text evidence="15">Homohexamer.</text>
</comment>
<dbReference type="InterPro" id="IPR041569">
    <property type="entry name" value="AAA_lid_3"/>
</dbReference>
<accession>A0A2A5AUI7</accession>
<dbReference type="SUPFAM" id="SSF140990">
    <property type="entry name" value="FtsH protease domain-like"/>
    <property type="match status" value="1"/>
</dbReference>
<dbReference type="EMBL" id="NVVJ01000051">
    <property type="protein sequence ID" value="PCJ22771.1"/>
    <property type="molecule type" value="Genomic_DNA"/>
</dbReference>
<comment type="subcellular location">
    <subcellularLocation>
        <location evidence="15">Cell membrane</location>
        <topology evidence="15">Multi-pass membrane protein</topology>
        <orientation evidence="15">Cytoplasmic side</orientation>
    </subcellularLocation>
    <subcellularLocation>
        <location evidence="1">Membrane</location>
    </subcellularLocation>
</comment>
<evidence type="ECO:0000313" key="20">
    <source>
        <dbReference type="Proteomes" id="UP000218327"/>
    </source>
</evidence>
<dbReference type="FunFam" id="1.20.58.760:FF:000001">
    <property type="entry name" value="ATP-dependent zinc metalloprotease FtsH"/>
    <property type="match status" value="1"/>
</dbReference>
<dbReference type="CDD" id="cd19501">
    <property type="entry name" value="RecA-like_FtsH"/>
    <property type="match status" value="1"/>
</dbReference>
<dbReference type="Pfam" id="PF01434">
    <property type="entry name" value="Peptidase_M41"/>
    <property type="match status" value="1"/>
</dbReference>
<evidence type="ECO:0000256" key="8">
    <source>
        <dbReference type="ARBA" id="ARBA00022801"/>
    </source>
</evidence>
<sequence>MAKNLILWMIIAGVLLTVFQNINQEAPEDSINYSQFIREVRSGRVSQVELAGINIAGVRSDNTQFRSIMPLIGDDQLLRDLFENNVEVTANEPEQRSIWIDLLLSIFPILIIVGLFLFFMRQMQGGGAGGKGGPMSFGKSKAKLLGEDQIKITFADVAGVDEAKDDVQELVEFLREPEKFQRLGGKIPRGILMVGQPGTGKTLLAKAIAGEAKVPFFSISGSDFVEMFVGVGASRVRDMFEQAKKQAPCIIFIDEIDAVGRHRGAGLGGGHDEREQTLNQLLVEMDGFEANDGVIVVAATNRPDVLDPALLRPGRFDRQVVVSLPDIRGREQILKVHMRKVPIDDKVQASLIARGTPGFSGADLANLVNEAALFAARTGKRLVSMEEFEKAKDKIMMGAERKSMVMSEKEKLNTAYHESGHAIVGRLVPDHDPVYKVSIIPRGRALGVTMFLPEEDRYSLSRQGIMSQICSLYGGRVAEEMTLGKEGVTTGASNDIQRATEMARNMVTKWGLSEKLGPLLYSEDEGEVFLGRSAASQSKTFSGKTAISIDEEVRSIIDECYGKAKDILEANRDILDGMKDALMEYETIDADQIDDIMKGNKPRPPADWSDSNDNDSGANDSGVSKKVEKDEADNSSKIGGPAGEH</sequence>
<evidence type="ECO:0000256" key="3">
    <source>
        <dbReference type="ARBA" id="ARBA00022475"/>
    </source>
</evidence>
<dbReference type="InterPro" id="IPR027417">
    <property type="entry name" value="P-loop_NTPase"/>
</dbReference>
<name>A0A2A5AUI7_9GAMM</name>
<comment type="caution">
    <text evidence="15">Lacks conserved residue(s) required for the propagation of feature annotation.</text>
</comment>
<dbReference type="GO" id="GO:0016887">
    <property type="term" value="F:ATP hydrolysis activity"/>
    <property type="evidence" value="ECO:0007669"/>
    <property type="project" value="UniProtKB-UniRule"/>
</dbReference>
<keyword evidence="8 15" id="KW-0378">Hydrolase</keyword>
<keyword evidence="5 15" id="KW-0812">Transmembrane</keyword>
<evidence type="ECO:0000256" key="14">
    <source>
        <dbReference type="ARBA" id="ARBA00061570"/>
    </source>
</evidence>
<proteinExistence type="inferred from homology"/>
<feature type="compositionally biased region" description="Low complexity" evidence="17">
    <location>
        <begin position="606"/>
        <end position="622"/>
    </location>
</feature>
<dbReference type="GO" id="GO:0030163">
    <property type="term" value="P:protein catabolic process"/>
    <property type="evidence" value="ECO:0007669"/>
    <property type="project" value="UniProtKB-UniRule"/>
</dbReference>
<dbReference type="FunFam" id="1.10.8.60:FF:000001">
    <property type="entry name" value="ATP-dependent zinc metalloprotease FtsH"/>
    <property type="match status" value="1"/>
</dbReference>
<keyword evidence="3 15" id="KW-1003">Cell membrane</keyword>
<dbReference type="GO" id="GO:0004222">
    <property type="term" value="F:metalloendopeptidase activity"/>
    <property type="evidence" value="ECO:0007669"/>
    <property type="project" value="InterPro"/>
</dbReference>
<evidence type="ECO:0000256" key="11">
    <source>
        <dbReference type="ARBA" id="ARBA00022989"/>
    </source>
</evidence>
<dbReference type="PROSITE" id="PS00674">
    <property type="entry name" value="AAA"/>
    <property type="match status" value="1"/>
</dbReference>
<feature type="binding site" evidence="15">
    <location>
        <begin position="195"/>
        <end position="202"/>
    </location>
    <ligand>
        <name>ATP</name>
        <dbReference type="ChEBI" id="CHEBI:30616"/>
    </ligand>
</feature>
<feature type="region of interest" description="Disordered" evidence="17">
    <location>
        <begin position="594"/>
        <end position="645"/>
    </location>
</feature>
<dbReference type="Pfam" id="PF06480">
    <property type="entry name" value="FtsH_ext"/>
    <property type="match status" value="1"/>
</dbReference>
<evidence type="ECO:0000313" key="19">
    <source>
        <dbReference type="EMBL" id="PCJ22771.1"/>
    </source>
</evidence>
<dbReference type="GO" id="GO:0006508">
    <property type="term" value="P:proteolysis"/>
    <property type="evidence" value="ECO:0007669"/>
    <property type="project" value="UniProtKB-KW"/>
</dbReference>
<feature type="compositionally biased region" description="Basic and acidic residues" evidence="17">
    <location>
        <begin position="623"/>
        <end position="634"/>
    </location>
</feature>
<feature type="binding site" evidence="15">
    <location>
        <position position="495"/>
    </location>
    <ligand>
        <name>Zn(2+)</name>
        <dbReference type="ChEBI" id="CHEBI:29105"/>
        <note>catalytic</note>
    </ligand>
</feature>
<keyword evidence="12 15" id="KW-0482">Metalloprotease</keyword>
<evidence type="ECO:0000259" key="18">
    <source>
        <dbReference type="SMART" id="SM00382"/>
    </source>
</evidence>
<evidence type="ECO:0000256" key="6">
    <source>
        <dbReference type="ARBA" id="ARBA00022723"/>
    </source>
</evidence>
<dbReference type="HAMAP" id="MF_01458">
    <property type="entry name" value="FtsH"/>
    <property type="match status" value="1"/>
</dbReference>
<dbReference type="SMART" id="SM00382">
    <property type="entry name" value="AAA"/>
    <property type="match status" value="1"/>
</dbReference>
<keyword evidence="13 15" id="KW-0472">Membrane</keyword>
<evidence type="ECO:0000256" key="4">
    <source>
        <dbReference type="ARBA" id="ARBA00022670"/>
    </source>
</evidence>
<dbReference type="PANTHER" id="PTHR23076:SF97">
    <property type="entry name" value="ATP-DEPENDENT ZINC METALLOPROTEASE YME1L1"/>
    <property type="match status" value="1"/>
</dbReference>
<evidence type="ECO:0000256" key="13">
    <source>
        <dbReference type="ARBA" id="ARBA00023136"/>
    </source>
</evidence>
<comment type="caution">
    <text evidence="19">The sequence shown here is derived from an EMBL/GenBank/DDBJ whole genome shotgun (WGS) entry which is preliminary data.</text>
</comment>
<evidence type="ECO:0000256" key="10">
    <source>
        <dbReference type="ARBA" id="ARBA00022840"/>
    </source>
</evidence>
<dbReference type="InterPro" id="IPR003959">
    <property type="entry name" value="ATPase_AAA_core"/>
</dbReference>
<keyword evidence="6 15" id="KW-0479">Metal-binding</keyword>
<dbReference type="Gene3D" id="1.20.58.760">
    <property type="entry name" value="Peptidase M41"/>
    <property type="match status" value="1"/>
</dbReference>
<comment type="cofactor">
    <cofactor evidence="15">
        <name>Zn(2+)</name>
        <dbReference type="ChEBI" id="CHEBI:29105"/>
    </cofactor>
    <text evidence="15">Binds 1 zinc ion per subunit.</text>
</comment>
<dbReference type="Gene3D" id="3.40.50.300">
    <property type="entry name" value="P-loop containing nucleotide triphosphate hydrolases"/>
    <property type="match status" value="1"/>
</dbReference>
<feature type="binding site" evidence="15">
    <location>
        <position position="417"/>
    </location>
    <ligand>
        <name>Zn(2+)</name>
        <dbReference type="ChEBI" id="CHEBI:29105"/>
        <note>catalytic</note>
    </ligand>
</feature>
<dbReference type="GO" id="GO:0005524">
    <property type="term" value="F:ATP binding"/>
    <property type="evidence" value="ECO:0007669"/>
    <property type="project" value="UniProtKB-UniRule"/>
</dbReference>
<evidence type="ECO:0000256" key="17">
    <source>
        <dbReference type="SAM" id="MobiDB-lite"/>
    </source>
</evidence>
<protein>
    <recommendedName>
        <fullName evidence="15">ATP-dependent zinc metalloprotease FtsH</fullName>
        <ecNumber evidence="15">3.4.24.-</ecNumber>
    </recommendedName>
</protein>
<dbReference type="Pfam" id="PF00004">
    <property type="entry name" value="AAA"/>
    <property type="match status" value="1"/>
</dbReference>
<gene>
    <name evidence="15" type="primary">ftsH</name>
    <name evidence="19" type="ORF">COA96_13460</name>
</gene>
<keyword evidence="9 15" id="KW-0862">Zinc</keyword>
<dbReference type="GO" id="GO:0008270">
    <property type="term" value="F:zinc ion binding"/>
    <property type="evidence" value="ECO:0007669"/>
    <property type="project" value="UniProtKB-UniRule"/>
</dbReference>
<evidence type="ECO:0000256" key="9">
    <source>
        <dbReference type="ARBA" id="ARBA00022833"/>
    </source>
</evidence>
<dbReference type="PANTHER" id="PTHR23076">
    <property type="entry name" value="METALLOPROTEASE M41 FTSH"/>
    <property type="match status" value="1"/>
</dbReference>
<dbReference type="Pfam" id="PF17862">
    <property type="entry name" value="AAA_lid_3"/>
    <property type="match status" value="1"/>
</dbReference>
<dbReference type="InterPro" id="IPR000642">
    <property type="entry name" value="Peptidase_M41"/>
</dbReference>
<dbReference type="GO" id="GO:0005886">
    <property type="term" value="C:plasma membrane"/>
    <property type="evidence" value="ECO:0007669"/>
    <property type="project" value="UniProtKB-SubCell"/>
</dbReference>
<dbReference type="Proteomes" id="UP000218327">
    <property type="component" value="Unassembled WGS sequence"/>
</dbReference>
<comment type="function">
    <text evidence="15">Acts as a processive, ATP-dependent zinc metallopeptidase for both cytoplasmic and membrane proteins. Plays a role in the quality control of integral membrane proteins.</text>
</comment>
<keyword evidence="4 15" id="KW-0645">Protease</keyword>
<dbReference type="InterPro" id="IPR011546">
    <property type="entry name" value="Pept_M41_FtsH_extracell"/>
</dbReference>
<evidence type="ECO:0000256" key="7">
    <source>
        <dbReference type="ARBA" id="ARBA00022741"/>
    </source>
</evidence>
<keyword evidence="7 15" id="KW-0547">Nucleotide-binding</keyword>
<keyword evidence="10 15" id="KW-0067">ATP-binding</keyword>
<dbReference type="NCBIfam" id="NF008004">
    <property type="entry name" value="PRK10733.1"/>
    <property type="match status" value="1"/>
</dbReference>
<comment type="similarity">
    <text evidence="2 15">In the C-terminal section; belongs to the peptidase M41 family.</text>
</comment>
<comment type="similarity">
    <text evidence="16">Belongs to the AAA ATPase family.</text>
</comment>
<keyword evidence="11 15" id="KW-1133">Transmembrane helix</keyword>
<dbReference type="GO" id="GO:0004176">
    <property type="term" value="F:ATP-dependent peptidase activity"/>
    <property type="evidence" value="ECO:0007669"/>
    <property type="project" value="InterPro"/>
</dbReference>
<comment type="similarity">
    <text evidence="14 15">In the central section; belongs to the AAA ATPase family.</text>
</comment>
<feature type="active site" evidence="15">
    <location>
        <position position="418"/>
    </location>
</feature>
<dbReference type="EC" id="3.4.24.-" evidence="15"/>
<dbReference type="InterPro" id="IPR003593">
    <property type="entry name" value="AAA+_ATPase"/>
</dbReference>
<dbReference type="NCBIfam" id="TIGR01241">
    <property type="entry name" value="FtsH_fam"/>
    <property type="match status" value="1"/>
</dbReference>
<evidence type="ECO:0000256" key="16">
    <source>
        <dbReference type="RuleBase" id="RU003651"/>
    </source>
</evidence>
<feature type="domain" description="AAA+ ATPase" evidence="18">
    <location>
        <begin position="187"/>
        <end position="326"/>
    </location>
</feature>
<dbReference type="FunFam" id="3.40.50.300:FF:000001">
    <property type="entry name" value="ATP-dependent zinc metalloprotease FtsH"/>
    <property type="match status" value="1"/>
</dbReference>
<reference evidence="20" key="1">
    <citation type="submission" date="2017-08" db="EMBL/GenBank/DDBJ databases">
        <title>A dynamic microbial community with high functional redundancy inhabits the cold, oxic subseafloor aquifer.</title>
        <authorList>
            <person name="Tully B.J."/>
            <person name="Wheat C.G."/>
            <person name="Glazer B.T."/>
            <person name="Huber J.A."/>
        </authorList>
    </citation>
    <scope>NUCLEOTIDE SEQUENCE [LARGE SCALE GENOMIC DNA]</scope>
</reference>
<feature type="transmembrane region" description="Helical" evidence="15">
    <location>
        <begin position="98"/>
        <end position="119"/>
    </location>
</feature>
<dbReference type="AlphaFoldDB" id="A0A2A5AUI7"/>
<feature type="binding site" evidence="15">
    <location>
        <position position="421"/>
    </location>
    <ligand>
        <name>Zn(2+)</name>
        <dbReference type="ChEBI" id="CHEBI:29105"/>
        <note>catalytic</note>
    </ligand>
</feature>
<evidence type="ECO:0000256" key="5">
    <source>
        <dbReference type="ARBA" id="ARBA00022692"/>
    </source>
</evidence>
<dbReference type="Gene3D" id="1.10.8.60">
    <property type="match status" value="1"/>
</dbReference>
<organism evidence="19 20">
    <name type="scientific">SAR86 cluster bacterium</name>
    <dbReference type="NCBI Taxonomy" id="2030880"/>
    <lineage>
        <taxon>Bacteria</taxon>
        <taxon>Pseudomonadati</taxon>
        <taxon>Pseudomonadota</taxon>
        <taxon>Gammaproteobacteria</taxon>
        <taxon>SAR86 cluster</taxon>
    </lineage>
</organism>